<accession>A0ABP9F2U2</accession>
<proteinExistence type="predicted"/>
<dbReference type="InterPro" id="IPR050361">
    <property type="entry name" value="MPP/UQCRC_Complex"/>
</dbReference>
<evidence type="ECO:0000256" key="1">
    <source>
        <dbReference type="SAM" id="MobiDB-lite"/>
    </source>
</evidence>
<dbReference type="EMBL" id="BAABHQ010000014">
    <property type="protein sequence ID" value="GAA4886795.1"/>
    <property type="molecule type" value="Genomic_DNA"/>
</dbReference>
<protein>
    <submittedName>
        <fullName evidence="4">Pitrilysin family protein</fullName>
    </submittedName>
</protein>
<dbReference type="Gene3D" id="3.30.830.10">
    <property type="entry name" value="Metalloenzyme, LuxS/M16 peptidase-like"/>
    <property type="match status" value="2"/>
</dbReference>
<keyword evidence="5" id="KW-1185">Reference proteome</keyword>
<dbReference type="RefSeq" id="WP_274233453.1">
    <property type="nucleotide sequence ID" value="NZ_BAABHQ010000014.1"/>
</dbReference>
<dbReference type="PANTHER" id="PTHR11851">
    <property type="entry name" value="METALLOPROTEASE"/>
    <property type="match status" value="1"/>
</dbReference>
<evidence type="ECO:0000259" key="3">
    <source>
        <dbReference type="Pfam" id="PF05193"/>
    </source>
</evidence>
<reference evidence="5" key="1">
    <citation type="journal article" date="2019" name="Int. J. Syst. Evol. Microbiol.">
        <title>The Global Catalogue of Microorganisms (GCM) 10K type strain sequencing project: providing services to taxonomists for standard genome sequencing and annotation.</title>
        <authorList>
            <consortium name="The Broad Institute Genomics Platform"/>
            <consortium name="The Broad Institute Genome Sequencing Center for Infectious Disease"/>
            <person name="Wu L."/>
            <person name="Ma J."/>
        </authorList>
    </citation>
    <scope>NUCLEOTIDE SEQUENCE [LARGE SCALE GENOMIC DNA]</scope>
    <source>
        <strain evidence="5">JCM 17983</strain>
    </source>
</reference>
<gene>
    <name evidence="4" type="ORF">GCM10023203_44400</name>
</gene>
<dbReference type="Pfam" id="PF05193">
    <property type="entry name" value="Peptidase_M16_C"/>
    <property type="match status" value="1"/>
</dbReference>
<dbReference type="SUPFAM" id="SSF63411">
    <property type="entry name" value="LuxS/MPP-like metallohydrolase"/>
    <property type="match status" value="2"/>
</dbReference>
<dbReference type="InterPro" id="IPR007863">
    <property type="entry name" value="Peptidase_M16_C"/>
</dbReference>
<organism evidence="4 5">
    <name type="scientific">Actinomycetospora straminea</name>
    <dbReference type="NCBI Taxonomy" id="663607"/>
    <lineage>
        <taxon>Bacteria</taxon>
        <taxon>Bacillati</taxon>
        <taxon>Actinomycetota</taxon>
        <taxon>Actinomycetes</taxon>
        <taxon>Pseudonocardiales</taxon>
        <taxon>Pseudonocardiaceae</taxon>
        <taxon>Actinomycetospora</taxon>
    </lineage>
</organism>
<name>A0ABP9F2U2_9PSEU</name>
<dbReference type="InterPro" id="IPR011765">
    <property type="entry name" value="Pept_M16_N"/>
</dbReference>
<dbReference type="Proteomes" id="UP001500457">
    <property type="component" value="Unassembled WGS sequence"/>
</dbReference>
<comment type="caution">
    <text evidence="4">The sequence shown here is derived from an EMBL/GenBank/DDBJ whole genome shotgun (WGS) entry which is preliminary data.</text>
</comment>
<evidence type="ECO:0000313" key="5">
    <source>
        <dbReference type="Proteomes" id="UP001500457"/>
    </source>
</evidence>
<evidence type="ECO:0000313" key="4">
    <source>
        <dbReference type="EMBL" id="GAA4886795.1"/>
    </source>
</evidence>
<feature type="domain" description="Peptidase M16 N-terminal" evidence="2">
    <location>
        <begin position="86"/>
        <end position="201"/>
    </location>
</feature>
<feature type="domain" description="Peptidase M16 C-terminal" evidence="3">
    <location>
        <begin position="207"/>
        <end position="381"/>
    </location>
</feature>
<dbReference type="PANTHER" id="PTHR11851:SF224">
    <property type="entry name" value="PROCESSING PROTEASE"/>
    <property type="match status" value="1"/>
</dbReference>
<evidence type="ECO:0000259" key="2">
    <source>
        <dbReference type="Pfam" id="PF00675"/>
    </source>
</evidence>
<dbReference type="InterPro" id="IPR011249">
    <property type="entry name" value="Metalloenz_LuxS/M16"/>
</dbReference>
<dbReference type="Pfam" id="PF00675">
    <property type="entry name" value="Peptidase_M16"/>
    <property type="match status" value="1"/>
</dbReference>
<feature type="region of interest" description="Disordered" evidence="1">
    <location>
        <begin position="1"/>
        <end position="35"/>
    </location>
</feature>
<sequence length="466" mass="48546">MSAPTSSTRRSAEEIGSTPTGPRPLPPLGPQRAVPAPDEVDTVLASGLRVIAVRRAEVPMVEMRLRVPFADGTGPNGSGGSDHPAVAELLATTILSGTRRRSRVGIDDDLAGVGGEIGFSVDPERLAVSGHALADGLDTLLDVLADLLLDATHPEDELARERERLVERIEMASAQPSVIARRALQERRYGTHPVTREMPRPEEVSAVSADAVRALQAAALLPGGSVLVLVGDLDPAGAVARVESALAGWSSGDADALGPLPGLTAQDLLLVDRPGAVQSQLRLSAPAVGRSDPRYGALQLANLTLGGYFSSRLVENLREDKGYTYHASSSLELDPHGAVLLVETDVASEVTAPALLEVRYELGRLAVVPPSADEVESARRYLVGSLLISMTTQAGYASTLAGLAAYGLSSAWLREHPARIEAVTVEEVAAAAATFYAPTAFTGVVVADAASTADGLRALGGVEIRS</sequence>